<dbReference type="InterPro" id="IPR042099">
    <property type="entry name" value="ANL_N_sf"/>
</dbReference>
<feature type="non-terminal residue" evidence="2">
    <location>
        <position position="196"/>
    </location>
</feature>
<dbReference type="SUPFAM" id="SSF56801">
    <property type="entry name" value="Acetyl-CoA synthetase-like"/>
    <property type="match status" value="1"/>
</dbReference>
<dbReference type="PROSITE" id="PS00455">
    <property type="entry name" value="AMP_BINDING"/>
    <property type="match status" value="1"/>
</dbReference>
<dbReference type="Pfam" id="PF00501">
    <property type="entry name" value="AMP-binding"/>
    <property type="match status" value="1"/>
</dbReference>
<dbReference type="InterPro" id="IPR000873">
    <property type="entry name" value="AMP-dep_synth/lig_dom"/>
</dbReference>
<sequence length="196" mass="21604">MNKKIKFLGDVFESSVEKFPDKLALKKDDTEYTYAQLKAEVIKLKNHLLGLDLKKGDKFAVFGENGPEWAIGYLAIVRAGLICVPVDRLLSEAEILHILRHSEASGVIASENYIDKIEAVKGELSNFKYVIPMNSIKKLVATKDIPTGKLDSDSLAVLIFTSGTTGTAKAVMLSHNNILSNLRAVEQMIPLNENDT</sequence>
<dbReference type="AlphaFoldDB" id="X1SK91"/>
<dbReference type="PANTHER" id="PTHR43767">
    <property type="entry name" value="LONG-CHAIN-FATTY-ACID--COA LIGASE"/>
    <property type="match status" value="1"/>
</dbReference>
<gene>
    <name evidence="2" type="ORF">S12H4_36710</name>
</gene>
<evidence type="ECO:0000313" key="2">
    <source>
        <dbReference type="EMBL" id="GAI93378.1"/>
    </source>
</evidence>
<reference evidence="2" key="1">
    <citation type="journal article" date="2014" name="Front. Microbiol.">
        <title>High frequency of phylogenetically diverse reductive dehalogenase-homologous genes in deep subseafloor sedimentary metagenomes.</title>
        <authorList>
            <person name="Kawai M."/>
            <person name="Futagami T."/>
            <person name="Toyoda A."/>
            <person name="Takaki Y."/>
            <person name="Nishi S."/>
            <person name="Hori S."/>
            <person name="Arai W."/>
            <person name="Tsubouchi T."/>
            <person name="Morono Y."/>
            <person name="Uchiyama I."/>
            <person name="Ito T."/>
            <person name="Fujiyama A."/>
            <person name="Inagaki F."/>
            <person name="Takami H."/>
        </authorList>
    </citation>
    <scope>NUCLEOTIDE SEQUENCE</scope>
    <source>
        <strain evidence="2">Expedition CK06-06</strain>
    </source>
</reference>
<evidence type="ECO:0000259" key="1">
    <source>
        <dbReference type="Pfam" id="PF00501"/>
    </source>
</evidence>
<proteinExistence type="predicted"/>
<comment type="caution">
    <text evidence="2">The sequence shown here is derived from an EMBL/GenBank/DDBJ whole genome shotgun (WGS) entry which is preliminary data.</text>
</comment>
<dbReference type="EMBL" id="BARW01021908">
    <property type="protein sequence ID" value="GAI93378.1"/>
    <property type="molecule type" value="Genomic_DNA"/>
</dbReference>
<feature type="domain" description="AMP-dependent synthetase/ligase" evidence="1">
    <location>
        <begin position="12"/>
        <end position="189"/>
    </location>
</feature>
<organism evidence="2">
    <name type="scientific">marine sediment metagenome</name>
    <dbReference type="NCBI Taxonomy" id="412755"/>
    <lineage>
        <taxon>unclassified sequences</taxon>
        <taxon>metagenomes</taxon>
        <taxon>ecological metagenomes</taxon>
    </lineage>
</organism>
<name>X1SK91_9ZZZZ</name>
<dbReference type="InterPro" id="IPR020845">
    <property type="entry name" value="AMP-binding_CS"/>
</dbReference>
<dbReference type="InterPro" id="IPR050237">
    <property type="entry name" value="ATP-dep_AMP-bd_enzyme"/>
</dbReference>
<accession>X1SK91</accession>
<dbReference type="Gene3D" id="3.40.50.12780">
    <property type="entry name" value="N-terminal domain of ligase-like"/>
    <property type="match status" value="1"/>
</dbReference>
<dbReference type="PANTHER" id="PTHR43767:SF1">
    <property type="entry name" value="NONRIBOSOMAL PEPTIDE SYNTHASE PES1 (EUROFUNG)-RELATED"/>
    <property type="match status" value="1"/>
</dbReference>
<protein>
    <recommendedName>
        <fullName evidence="1">AMP-dependent synthetase/ligase domain-containing protein</fullName>
    </recommendedName>
</protein>